<protein>
    <submittedName>
        <fullName evidence="1">Uncharacterized protein</fullName>
    </submittedName>
</protein>
<keyword evidence="2" id="KW-1185">Reference proteome</keyword>
<evidence type="ECO:0000313" key="2">
    <source>
        <dbReference type="Proteomes" id="UP000316167"/>
    </source>
</evidence>
<dbReference type="AlphaFoldDB" id="A0A562SX77"/>
<dbReference type="RefSeq" id="WP_144884288.1">
    <property type="nucleotide sequence ID" value="NZ_VLLE01000002.1"/>
</dbReference>
<proteinExistence type="predicted"/>
<name>A0A562SX77_9BACT</name>
<accession>A0A562SX77</accession>
<dbReference type="EMBL" id="VLLE01000002">
    <property type="protein sequence ID" value="TWI85416.1"/>
    <property type="molecule type" value="Genomic_DNA"/>
</dbReference>
<sequence length="88" mass="10382">MFTYELLEAGCHYLIQEKESDQLKLIKLHFKSDHAVCVSTFVEGEEIVWKKKADTIHDIVECLDDKAVAAWEKLYYSQDAYYEEDDEE</sequence>
<evidence type="ECO:0000313" key="1">
    <source>
        <dbReference type="EMBL" id="TWI85416.1"/>
    </source>
</evidence>
<organism evidence="1 2">
    <name type="scientific">Lacibacter cauensis</name>
    <dbReference type="NCBI Taxonomy" id="510947"/>
    <lineage>
        <taxon>Bacteria</taxon>
        <taxon>Pseudomonadati</taxon>
        <taxon>Bacteroidota</taxon>
        <taxon>Chitinophagia</taxon>
        <taxon>Chitinophagales</taxon>
        <taxon>Chitinophagaceae</taxon>
        <taxon>Lacibacter</taxon>
    </lineage>
</organism>
<comment type="caution">
    <text evidence="1">The sequence shown here is derived from an EMBL/GenBank/DDBJ whole genome shotgun (WGS) entry which is preliminary data.</text>
</comment>
<dbReference type="OrthoDB" id="677574at2"/>
<gene>
    <name evidence="1" type="ORF">IQ13_0577</name>
</gene>
<dbReference type="Proteomes" id="UP000316167">
    <property type="component" value="Unassembled WGS sequence"/>
</dbReference>
<reference evidence="1 2" key="1">
    <citation type="journal article" date="2015" name="Stand. Genomic Sci.">
        <title>Genomic Encyclopedia of Bacterial and Archaeal Type Strains, Phase III: the genomes of soil and plant-associated and newly described type strains.</title>
        <authorList>
            <person name="Whitman W.B."/>
            <person name="Woyke T."/>
            <person name="Klenk H.P."/>
            <person name="Zhou Y."/>
            <person name="Lilburn T.G."/>
            <person name="Beck B.J."/>
            <person name="De Vos P."/>
            <person name="Vandamme P."/>
            <person name="Eisen J.A."/>
            <person name="Garrity G."/>
            <person name="Hugenholtz P."/>
            <person name="Kyrpides N.C."/>
        </authorList>
    </citation>
    <scope>NUCLEOTIDE SEQUENCE [LARGE SCALE GENOMIC DNA]</scope>
    <source>
        <strain evidence="1 2">CGMCC 1.7271</strain>
    </source>
</reference>